<reference evidence="2 3" key="1">
    <citation type="submission" date="2023-05" db="EMBL/GenBank/DDBJ databases">
        <title>Streptantibioticus silvisoli sp. nov., acidotolerant actinomycetes 1 from pine litter.</title>
        <authorList>
            <person name="Swiecimska M."/>
            <person name="Golinska P."/>
            <person name="Sangal V."/>
            <person name="Wachnowicz B."/>
            <person name="Goodfellow M."/>
        </authorList>
    </citation>
    <scope>NUCLEOTIDE SEQUENCE [LARGE SCALE GENOMIC DNA]</scope>
    <source>
        <strain evidence="2 3">DSM 42109</strain>
    </source>
</reference>
<name>A0ABT7A4H0_9ACTN</name>
<organism evidence="2 3">
    <name type="scientific">Streptomyces iconiensis</name>
    <dbReference type="NCBI Taxonomy" id="1384038"/>
    <lineage>
        <taxon>Bacteria</taxon>
        <taxon>Bacillati</taxon>
        <taxon>Actinomycetota</taxon>
        <taxon>Actinomycetes</taxon>
        <taxon>Kitasatosporales</taxon>
        <taxon>Streptomycetaceae</taxon>
        <taxon>Streptomyces</taxon>
    </lineage>
</organism>
<dbReference type="RefSeq" id="WP_274043083.1">
    <property type="nucleotide sequence ID" value="NZ_JANCPR020000037.1"/>
</dbReference>
<protein>
    <submittedName>
        <fullName evidence="2">Uncharacterized protein</fullName>
    </submittedName>
</protein>
<evidence type="ECO:0000256" key="1">
    <source>
        <dbReference type="SAM" id="MobiDB-lite"/>
    </source>
</evidence>
<dbReference type="EMBL" id="JANCPR020000037">
    <property type="protein sequence ID" value="MDJ1136230.1"/>
    <property type="molecule type" value="Genomic_DNA"/>
</dbReference>
<accession>A0ABT7A4H0</accession>
<dbReference type="Proteomes" id="UP001214441">
    <property type="component" value="Unassembled WGS sequence"/>
</dbReference>
<proteinExistence type="predicted"/>
<evidence type="ECO:0000313" key="3">
    <source>
        <dbReference type="Proteomes" id="UP001214441"/>
    </source>
</evidence>
<gene>
    <name evidence="2" type="ORF">NMN56_030655</name>
</gene>
<sequence>MSEISIPGALADFLAGTNLATGADDHDAARKATREALDAGRRSRGRTLIITPTIPVLHVISEYAETLLAATEATPAERRAARLWIERAGHAKRTPTTPPPAPALGRAPLTDRSTNHMDTSDQQPTGPDEEPRTLHYKRTDTGKEPTHPAGQQAAVEGMLAARGLLPEDRPATAAHNRRRYERIAAQLNAEGIPVETPSAQLMTRMYALFDEYDRETVAARALAGDPNPTDADALEYVYEIAERYAQRDKRPGYLDQLADELSLDAVRALRLAGEAAQAVTPRVIVEEAARGKTPPRIAEEVGLTTSRVYGILREERARKDSAAFFRAGIQAERARGTSPRDSLAKWAEIADRLTGKERQDAERILATFREEIERAESNDDDQ</sequence>
<comment type="caution">
    <text evidence="2">The sequence shown here is derived from an EMBL/GenBank/DDBJ whole genome shotgun (WGS) entry which is preliminary data.</text>
</comment>
<keyword evidence="3" id="KW-1185">Reference proteome</keyword>
<evidence type="ECO:0000313" key="2">
    <source>
        <dbReference type="EMBL" id="MDJ1136230.1"/>
    </source>
</evidence>
<feature type="compositionally biased region" description="Basic and acidic residues" evidence="1">
    <location>
        <begin position="129"/>
        <end position="146"/>
    </location>
</feature>
<feature type="region of interest" description="Disordered" evidence="1">
    <location>
        <begin position="87"/>
        <end position="151"/>
    </location>
</feature>